<proteinExistence type="predicted"/>
<dbReference type="RefSeq" id="WP_395759459.1">
    <property type="nucleotide sequence ID" value="NZ_CP109207.1"/>
</dbReference>
<accession>A0ABZ1YAX8</accession>
<dbReference type="EMBL" id="CP109207">
    <property type="protein sequence ID" value="WUU56599.1"/>
    <property type="molecule type" value="Genomic_DNA"/>
</dbReference>
<gene>
    <name evidence="1" type="ORF">OIE82_27035</name>
</gene>
<evidence type="ECO:0000313" key="1">
    <source>
        <dbReference type="EMBL" id="WUU56599.1"/>
    </source>
</evidence>
<name>A0ABZ1YAX8_9ACTN</name>
<protein>
    <submittedName>
        <fullName evidence="1">Uncharacterized protein</fullName>
    </submittedName>
</protein>
<reference evidence="1" key="1">
    <citation type="submission" date="2022-10" db="EMBL/GenBank/DDBJ databases">
        <title>The complete genomes of actinobacterial strains from the NBC collection.</title>
        <authorList>
            <person name="Joergensen T.S."/>
            <person name="Alvarez Arevalo M."/>
            <person name="Sterndorff E.B."/>
            <person name="Faurdal D."/>
            <person name="Vuksanovic O."/>
            <person name="Mourched A.-S."/>
            <person name="Charusanti P."/>
            <person name="Shaw S."/>
            <person name="Blin K."/>
            <person name="Weber T."/>
        </authorList>
    </citation>
    <scope>NUCLEOTIDE SEQUENCE [LARGE SCALE GENOMIC DNA]</scope>
    <source>
        <strain evidence="1">NBC 01686</strain>
    </source>
</reference>
<organism evidence="1">
    <name type="scientific">Streptomyces althioticus</name>
    <dbReference type="NCBI Taxonomy" id="83380"/>
    <lineage>
        <taxon>Bacteria</taxon>
        <taxon>Bacillati</taxon>
        <taxon>Actinomycetota</taxon>
        <taxon>Actinomycetes</taxon>
        <taxon>Kitasatosporales</taxon>
        <taxon>Streptomycetaceae</taxon>
        <taxon>Streptomyces</taxon>
        <taxon>Streptomyces althioticus group</taxon>
    </lineage>
</organism>
<sequence length="111" mass="13292">MQEWPDMTDDARKFWCMYSGKREVLGHALFNHDPFDQFAWCQEWRFAIADYLTFNEGEYVNGFRPSPMGPDEDSFAYDTLKGERPSVEALRYAEKVLERFREWLRIAGEDY</sequence>